<keyword evidence="3" id="KW-1185">Reference proteome</keyword>
<feature type="compositionally biased region" description="Acidic residues" evidence="1">
    <location>
        <begin position="160"/>
        <end position="180"/>
    </location>
</feature>
<name>A0A9N9XCI8_DIABA</name>
<feature type="compositionally biased region" description="Acidic residues" evidence="1">
    <location>
        <begin position="17"/>
        <end position="48"/>
    </location>
</feature>
<evidence type="ECO:0000313" key="2">
    <source>
        <dbReference type="EMBL" id="CAG9834020.1"/>
    </source>
</evidence>
<proteinExistence type="predicted"/>
<feature type="region of interest" description="Disordered" evidence="1">
    <location>
        <begin position="1"/>
        <end position="97"/>
    </location>
</feature>
<evidence type="ECO:0000256" key="1">
    <source>
        <dbReference type="SAM" id="MobiDB-lite"/>
    </source>
</evidence>
<accession>A0A9N9XCI8</accession>
<gene>
    <name evidence="2" type="ORF">DIABBA_LOCUS7372</name>
</gene>
<dbReference type="EMBL" id="OU898279">
    <property type="protein sequence ID" value="CAG9834020.1"/>
    <property type="molecule type" value="Genomic_DNA"/>
</dbReference>
<feature type="compositionally biased region" description="Polar residues" evidence="1">
    <location>
        <begin position="51"/>
        <end position="63"/>
    </location>
</feature>
<organism evidence="2 3">
    <name type="scientific">Diabrotica balteata</name>
    <name type="common">Banded cucumber beetle</name>
    <dbReference type="NCBI Taxonomy" id="107213"/>
    <lineage>
        <taxon>Eukaryota</taxon>
        <taxon>Metazoa</taxon>
        <taxon>Ecdysozoa</taxon>
        <taxon>Arthropoda</taxon>
        <taxon>Hexapoda</taxon>
        <taxon>Insecta</taxon>
        <taxon>Pterygota</taxon>
        <taxon>Neoptera</taxon>
        <taxon>Endopterygota</taxon>
        <taxon>Coleoptera</taxon>
        <taxon>Polyphaga</taxon>
        <taxon>Cucujiformia</taxon>
        <taxon>Chrysomeloidea</taxon>
        <taxon>Chrysomelidae</taxon>
        <taxon>Galerucinae</taxon>
        <taxon>Diabroticina</taxon>
        <taxon>Diabroticites</taxon>
        <taxon>Diabrotica</taxon>
    </lineage>
</organism>
<dbReference type="Proteomes" id="UP001153709">
    <property type="component" value="Chromosome 4"/>
</dbReference>
<dbReference type="OrthoDB" id="6611988at2759"/>
<sequence>MTTEKRIASGGVSYSLDSDDSEHDPFEADEDSEYYPSEDFDESIEYVESEISGTENRPSTSGIHVTPKNTRKRNKDMGKWKNQQRKRARKVTTSRPNLSVENLNQPLYRAVLEIPYAKWENLIQLLPFIPPVYHTFYQNMAHQPKKNKNSTKSKPTTETQTEENVQEENNDLDIYSDYDN</sequence>
<evidence type="ECO:0000313" key="3">
    <source>
        <dbReference type="Proteomes" id="UP001153709"/>
    </source>
</evidence>
<reference evidence="2" key="1">
    <citation type="submission" date="2022-01" db="EMBL/GenBank/DDBJ databases">
        <authorList>
            <person name="King R."/>
        </authorList>
    </citation>
    <scope>NUCLEOTIDE SEQUENCE</scope>
</reference>
<dbReference type="AlphaFoldDB" id="A0A9N9XCI8"/>
<protein>
    <submittedName>
        <fullName evidence="2">Uncharacterized protein</fullName>
    </submittedName>
</protein>
<feature type="compositionally biased region" description="Basic residues" evidence="1">
    <location>
        <begin position="82"/>
        <end position="92"/>
    </location>
</feature>
<feature type="region of interest" description="Disordered" evidence="1">
    <location>
        <begin position="142"/>
        <end position="180"/>
    </location>
</feature>